<dbReference type="GO" id="GO:0051301">
    <property type="term" value="P:cell division"/>
    <property type="evidence" value="ECO:0007669"/>
    <property type="project" value="UniProtKB-KW"/>
</dbReference>
<feature type="compositionally biased region" description="Basic and acidic residues" evidence="19">
    <location>
        <begin position="131"/>
        <end position="165"/>
    </location>
</feature>
<dbReference type="EMBL" id="MU251245">
    <property type="protein sequence ID" value="KAG9257792.1"/>
    <property type="molecule type" value="Genomic_DNA"/>
</dbReference>
<name>A0A9P7ZU39_9HYPO</name>
<comment type="subcellular location">
    <subcellularLocation>
        <location evidence="3">Chromosome</location>
        <location evidence="3">Centromere</location>
        <location evidence="3">Kinetochore</location>
    </subcellularLocation>
    <subcellularLocation>
        <location evidence="2">Cytoplasm</location>
        <location evidence="2">Cytoskeleton</location>
        <location evidence="2">Spindle</location>
    </subcellularLocation>
    <subcellularLocation>
        <location evidence="1">Nucleus</location>
    </subcellularLocation>
</comment>
<keyword evidence="11" id="KW-0995">Kinetochore</keyword>
<evidence type="ECO:0000256" key="13">
    <source>
        <dbReference type="ARBA" id="ARBA00023212"/>
    </source>
</evidence>
<evidence type="ECO:0000256" key="5">
    <source>
        <dbReference type="ARBA" id="ARBA00022454"/>
    </source>
</evidence>
<keyword evidence="21" id="KW-1185">Reference proteome</keyword>
<gene>
    <name evidence="20" type="ORF">F5Z01DRAFT_416273</name>
</gene>
<dbReference type="Proteomes" id="UP000887229">
    <property type="component" value="Unassembled WGS sequence"/>
</dbReference>
<reference evidence="20" key="1">
    <citation type="journal article" date="2021" name="IMA Fungus">
        <title>Genomic characterization of three marine fungi, including Emericellopsis atlantica sp. nov. with signatures of a generalist lifestyle and marine biomass degradation.</title>
        <authorList>
            <person name="Hagestad O.C."/>
            <person name="Hou L."/>
            <person name="Andersen J.H."/>
            <person name="Hansen E.H."/>
            <person name="Altermark B."/>
            <person name="Li C."/>
            <person name="Kuhnert E."/>
            <person name="Cox R.J."/>
            <person name="Crous P.W."/>
            <person name="Spatafora J.W."/>
            <person name="Lail K."/>
            <person name="Amirebrahimi M."/>
            <person name="Lipzen A."/>
            <person name="Pangilinan J."/>
            <person name="Andreopoulos W."/>
            <person name="Hayes R.D."/>
            <person name="Ng V."/>
            <person name="Grigoriev I.V."/>
            <person name="Jackson S.A."/>
            <person name="Sutton T.D.S."/>
            <person name="Dobson A.D.W."/>
            <person name="Rama T."/>
        </authorList>
    </citation>
    <scope>NUCLEOTIDE SEQUENCE</scope>
    <source>
        <strain evidence="20">TS7</strain>
    </source>
</reference>
<dbReference type="GO" id="GO:0072686">
    <property type="term" value="C:mitotic spindle"/>
    <property type="evidence" value="ECO:0007669"/>
    <property type="project" value="InterPro"/>
</dbReference>
<evidence type="ECO:0000313" key="21">
    <source>
        <dbReference type="Proteomes" id="UP000887229"/>
    </source>
</evidence>
<dbReference type="GO" id="GO:0042729">
    <property type="term" value="C:DASH complex"/>
    <property type="evidence" value="ECO:0007669"/>
    <property type="project" value="InterPro"/>
</dbReference>
<comment type="similarity">
    <text evidence="4">Belongs to the DASH complex DUO1 family.</text>
</comment>
<keyword evidence="6" id="KW-0963">Cytoplasm</keyword>
<dbReference type="OrthoDB" id="5599235at2759"/>
<dbReference type="GO" id="GO:0005874">
    <property type="term" value="C:microtubule"/>
    <property type="evidence" value="ECO:0007669"/>
    <property type="project" value="UniProtKB-KW"/>
</dbReference>
<keyword evidence="15" id="KW-0131">Cell cycle</keyword>
<dbReference type="GeneID" id="70290501"/>
<accession>A0A9P7ZU39</accession>
<feature type="compositionally biased region" description="Low complexity" evidence="19">
    <location>
        <begin position="166"/>
        <end position="178"/>
    </location>
</feature>
<evidence type="ECO:0000256" key="10">
    <source>
        <dbReference type="ARBA" id="ARBA00022829"/>
    </source>
</evidence>
<keyword evidence="14" id="KW-0539">Nucleus</keyword>
<keyword evidence="8" id="KW-0493">Microtubule</keyword>
<protein>
    <recommendedName>
        <fullName evidence="17">DASH complex subunit DUO1</fullName>
    </recommendedName>
    <alternativeName>
        <fullName evidence="18">Outer kinetochore protein DUO1</fullName>
    </alternativeName>
</protein>
<dbReference type="PANTHER" id="PTHR28216">
    <property type="entry name" value="DASH COMPLEX SUBUNIT DUO1"/>
    <property type="match status" value="1"/>
</dbReference>
<evidence type="ECO:0000256" key="12">
    <source>
        <dbReference type="ARBA" id="ARBA00023054"/>
    </source>
</evidence>
<keyword evidence="12" id="KW-0175">Coiled coil</keyword>
<evidence type="ECO:0000256" key="18">
    <source>
        <dbReference type="ARBA" id="ARBA00044358"/>
    </source>
</evidence>
<comment type="caution">
    <text evidence="20">The sequence shown here is derived from an EMBL/GenBank/DDBJ whole genome shotgun (WGS) entry which is preliminary data.</text>
</comment>
<dbReference type="Pfam" id="PF08651">
    <property type="entry name" value="DASH_Duo1"/>
    <property type="match status" value="1"/>
</dbReference>
<evidence type="ECO:0000256" key="19">
    <source>
        <dbReference type="SAM" id="MobiDB-lite"/>
    </source>
</evidence>
<dbReference type="RefSeq" id="XP_046121716.1">
    <property type="nucleotide sequence ID" value="XM_046259598.1"/>
</dbReference>
<organism evidence="20 21">
    <name type="scientific">Emericellopsis atlantica</name>
    <dbReference type="NCBI Taxonomy" id="2614577"/>
    <lineage>
        <taxon>Eukaryota</taxon>
        <taxon>Fungi</taxon>
        <taxon>Dikarya</taxon>
        <taxon>Ascomycota</taxon>
        <taxon>Pezizomycotina</taxon>
        <taxon>Sordariomycetes</taxon>
        <taxon>Hypocreomycetidae</taxon>
        <taxon>Hypocreales</taxon>
        <taxon>Bionectriaceae</taxon>
        <taxon>Emericellopsis</taxon>
    </lineage>
</organism>
<feature type="region of interest" description="Disordered" evidence="19">
    <location>
        <begin position="1"/>
        <end position="51"/>
    </location>
</feature>
<evidence type="ECO:0000256" key="14">
    <source>
        <dbReference type="ARBA" id="ARBA00023242"/>
    </source>
</evidence>
<keyword evidence="9" id="KW-0498">Mitosis</keyword>
<dbReference type="GO" id="GO:0007059">
    <property type="term" value="P:chromosome segregation"/>
    <property type="evidence" value="ECO:0007669"/>
    <property type="project" value="UniProtKB-KW"/>
</dbReference>
<sequence length="233" mass="25432">MAKDEVTEQSELWSSPPHGTPHTIRPKTPRTPKTPKTPTTTEQRDEDDDPDAALKRELEGVRGINESLEGVLATLERAGGNMNVVAATVGHASTLLSSWTRILSQTEHNQRLLLNPAWKGTTEDQAEQEAEVLRKRQAAERRAAEAERREELRRRQREEQEEKQRAPPTRTRSTRAAPGVRGTRASRARAASSAAARAGTSYLSDGPSTTSSRGTSGIGRGIGSTRGRGRGAR</sequence>
<evidence type="ECO:0000256" key="7">
    <source>
        <dbReference type="ARBA" id="ARBA00022618"/>
    </source>
</evidence>
<feature type="compositionally biased region" description="Low complexity" evidence="19">
    <location>
        <begin position="188"/>
        <end position="198"/>
    </location>
</feature>
<keyword evidence="16" id="KW-0137">Centromere</keyword>
<evidence type="ECO:0000256" key="6">
    <source>
        <dbReference type="ARBA" id="ARBA00022490"/>
    </source>
</evidence>
<feature type="region of interest" description="Disordered" evidence="19">
    <location>
        <begin position="117"/>
        <end position="233"/>
    </location>
</feature>
<evidence type="ECO:0000256" key="16">
    <source>
        <dbReference type="ARBA" id="ARBA00023328"/>
    </source>
</evidence>
<evidence type="ECO:0000256" key="3">
    <source>
        <dbReference type="ARBA" id="ARBA00004629"/>
    </source>
</evidence>
<evidence type="ECO:0000256" key="1">
    <source>
        <dbReference type="ARBA" id="ARBA00004123"/>
    </source>
</evidence>
<proteinExistence type="inferred from homology"/>
<dbReference type="InterPro" id="IPR013960">
    <property type="entry name" value="DASH_Duo1"/>
</dbReference>
<evidence type="ECO:0000256" key="17">
    <source>
        <dbReference type="ARBA" id="ARBA00044152"/>
    </source>
</evidence>
<dbReference type="PANTHER" id="PTHR28216:SF1">
    <property type="entry name" value="DASH COMPLEX SUBUNIT DUO1"/>
    <property type="match status" value="1"/>
</dbReference>
<evidence type="ECO:0000256" key="11">
    <source>
        <dbReference type="ARBA" id="ARBA00022838"/>
    </source>
</evidence>
<evidence type="ECO:0000256" key="8">
    <source>
        <dbReference type="ARBA" id="ARBA00022701"/>
    </source>
</evidence>
<evidence type="ECO:0000256" key="2">
    <source>
        <dbReference type="ARBA" id="ARBA00004186"/>
    </source>
</evidence>
<evidence type="ECO:0000256" key="4">
    <source>
        <dbReference type="ARBA" id="ARBA00005366"/>
    </source>
</evidence>
<keyword evidence="5" id="KW-0158">Chromosome</keyword>
<keyword evidence="10" id="KW-0159">Chromosome partition</keyword>
<dbReference type="AlphaFoldDB" id="A0A9P7ZU39"/>
<dbReference type="GO" id="GO:0000278">
    <property type="term" value="P:mitotic cell cycle"/>
    <property type="evidence" value="ECO:0007669"/>
    <property type="project" value="InterPro"/>
</dbReference>
<evidence type="ECO:0000313" key="20">
    <source>
        <dbReference type="EMBL" id="KAG9257792.1"/>
    </source>
</evidence>
<keyword evidence="7" id="KW-0132">Cell division</keyword>
<keyword evidence="13" id="KW-0206">Cytoskeleton</keyword>
<evidence type="ECO:0000256" key="15">
    <source>
        <dbReference type="ARBA" id="ARBA00023306"/>
    </source>
</evidence>
<feature type="compositionally biased region" description="Gly residues" evidence="19">
    <location>
        <begin position="216"/>
        <end position="226"/>
    </location>
</feature>
<evidence type="ECO:0000256" key="9">
    <source>
        <dbReference type="ARBA" id="ARBA00022776"/>
    </source>
</evidence>